<dbReference type="EMBL" id="BA000045">
    <property type="protein sequence ID" value="BAC90456.1"/>
    <property type="molecule type" value="Genomic_DNA"/>
</dbReference>
<dbReference type="AlphaFoldDB" id="Q7NHM0"/>
<dbReference type="eggNOG" id="COG2442">
    <property type="taxonomic scope" value="Bacteria"/>
</dbReference>
<reference evidence="2 3" key="1">
    <citation type="journal article" date="2003" name="DNA Res.">
        <title>Complete genome structure of Gloeobacter violaceus PCC 7421, a cyanobacterium that lacks thylakoids.</title>
        <authorList>
            <person name="Nakamura Y."/>
            <person name="Kaneko T."/>
            <person name="Sato S."/>
            <person name="Mimuro M."/>
            <person name="Miyashita H."/>
            <person name="Tsuchiya T."/>
            <person name="Sasamoto S."/>
            <person name="Watanabe A."/>
            <person name="Kawashima K."/>
            <person name="Kishida Y."/>
            <person name="Kiyokawa C."/>
            <person name="Kohara M."/>
            <person name="Matsumoto M."/>
            <person name="Matsuno A."/>
            <person name="Nakazaki N."/>
            <person name="Shimpo S."/>
            <person name="Takeuchi C."/>
            <person name="Yamada M."/>
            <person name="Tabata S."/>
        </authorList>
    </citation>
    <scope>NUCLEOTIDE SEQUENCE [LARGE SCALE GENOMIC DNA]</scope>
    <source>
        <strain evidence="3">ATCC 29082 / PCC 7421</strain>
    </source>
</reference>
<reference evidence="2 3" key="2">
    <citation type="journal article" date="2003" name="DNA Res.">
        <title>Complete genome structure of Gloeobacter violaceus PCC 7421, a cyanobacterium that lacks thylakoids (supplement).</title>
        <authorList>
            <person name="Nakamura Y."/>
            <person name="Kaneko T."/>
            <person name="Sato S."/>
            <person name="Mimuro M."/>
            <person name="Miyashita H."/>
            <person name="Tsuchiya T."/>
            <person name="Sasamoto S."/>
            <person name="Watanabe A."/>
            <person name="Kawashima K."/>
            <person name="Kishida Y."/>
            <person name="Kiyokawa C."/>
            <person name="Kohara M."/>
            <person name="Matsumoto M."/>
            <person name="Matsuno A."/>
            <person name="Nakazaki N."/>
            <person name="Shimpo S."/>
            <person name="Takeuchi C."/>
            <person name="Yamada M."/>
            <person name="Tabata S."/>
        </authorList>
    </citation>
    <scope>NUCLEOTIDE SEQUENCE [LARGE SCALE GENOMIC DNA]</scope>
    <source>
        <strain evidence="3">ATCC 29082 / PCC 7421</strain>
    </source>
</reference>
<dbReference type="EnsemblBacteria" id="BAC90456">
    <property type="protein sequence ID" value="BAC90456"/>
    <property type="gene ID" value="BAC90456"/>
</dbReference>
<feature type="region of interest" description="Disordered" evidence="1">
    <location>
        <begin position="1"/>
        <end position="22"/>
    </location>
</feature>
<accession>Q7NHM0</accession>
<dbReference type="HOGENOM" id="CLU_116670_0_2_3"/>
<evidence type="ECO:0000256" key="1">
    <source>
        <dbReference type="SAM" id="MobiDB-lite"/>
    </source>
</evidence>
<keyword evidence="3" id="KW-1185">Reference proteome</keyword>
<gene>
    <name evidence="2" type="ordered locus">glr2515</name>
</gene>
<dbReference type="Gene3D" id="1.20.1220.20">
    <property type="entry name" value="Uncharcterised protein PF01724"/>
    <property type="match status" value="1"/>
</dbReference>
<protein>
    <submittedName>
        <fullName evidence="2">Glr2515 protein</fullName>
    </submittedName>
</protein>
<sequence>MATSPRRGNTVRAKIGSDRPERPKSLYEADFHAWTAQQAAAIRARQWERLDIENLAEEIESLGRAERRELESRLAILVGHLLKWQFQSGRRSNSWQATIDEQRRQISRRLAAQPSLKAHLVEAFQEGRQAGLRLAVQQTDLPYGHFPVECPYSLEEALDPGFFPGTQSDPS</sequence>
<organism evidence="2 3">
    <name type="scientific">Gloeobacter violaceus (strain ATCC 29082 / PCC 7421)</name>
    <dbReference type="NCBI Taxonomy" id="251221"/>
    <lineage>
        <taxon>Bacteria</taxon>
        <taxon>Bacillati</taxon>
        <taxon>Cyanobacteriota</taxon>
        <taxon>Cyanophyceae</taxon>
        <taxon>Gloeobacterales</taxon>
        <taxon>Gloeobacteraceae</taxon>
        <taxon>Gloeobacter</taxon>
    </lineage>
</organism>
<dbReference type="OrthoDB" id="5769308at2"/>
<dbReference type="PATRIC" id="fig|251221.4.peg.2553"/>
<name>Q7NHM0_GLOVI</name>
<dbReference type="Proteomes" id="UP000000557">
    <property type="component" value="Chromosome"/>
</dbReference>
<evidence type="ECO:0000313" key="3">
    <source>
        <dbReference type="Proteomes" id="UP000000557"/>
    </source>
</evidence>
<dbReference type="KEGG" id="gvi:glr2515"/>
<dbReference type="PANTHER" id="PTHR34235">
    <property type="entry name" value="SLR1203 PROTEIN-RELATED"/>
    <property type="match status" value="1"/>
</dbReference>
<evidence type="ECO:0000313" key="2">
    <source>
        <dbReference type="EMBL" id="BAC90456.1"/>
    </source>
</evidence>
<dbReference type="PANTHER" id="PTHR34235:SF4">
    <property type="entry name" value="SLR0291 PROTEIN"/>
    <property type="match status" value="1"/>
</dbReference>
<dbReference type="InterPro" id="IPR002636">
    <property type="entry name" value="DUF29"/>
</dbReference>
<dbReference type="PhylomeDB" id="Q7NHM0"/>
<dbReference type="Pfam" id="PF01724">
    <property type="entry name" value="DUF29"/>
    <property type="match status" value="1"/>
</dbReference>
<proteinExistence type="predicted"/>
<dbReference type="STRING" id="251221.gene:10760014"/>
<dbReference type="InParanoid" id="Q7NHM0"/>